<dbReference type="RefSeq" id="WP_126793493.1">
    <property type="nucleotide sequence ID" value="NZ_CP060720.1"/>
</dbReference>
<gene>
    <name evidence="1" type="ORF">CBF28_07260</name>
</gene>
<reference evidence="1 2" key="1">
    <citation type="submission" date="2017-05" db="EMBL/GenBank/DDBJ databases">
        <title>Vagococcus spp. assemblies.</title>
        <authorList>
            <person name="Gulvik C.A."/>
        </authorList>
    </citation>
    <scope>NUCLEOTIDE SEQUENCE [LARGE SCALE GENOMIC DNA]</scope>
    <source>
        <strain evidence="1 2">SS1714</strain>
    </source>
</reference>
<dbReference type="Gene3D" id="3.80.10.10">
    <property type="entry name" value="Ribonuclease Inhibitor"/>
    <property type="match status" value="1"/>
</dbReference>
<evidence type="ECO:0000313" key="1">
    <source>
        <dbReference type="EMBL" id="RSU14860.1"/>
    </source>
</evidence>
<name>A0A430B3F8_9ENTE</name>
<dbReference type="EMBL" id="NGKB01000006">
    <property type="protein sequence ID" value="RSU14860.1"/>
    <property type="molecule type" value="Genomic_DNA"/>
</dbReference>
<dbReference type="OrthoDB" id="2178194at2"/>
<dbReference type="GeneID" id="95579514"/>
<proteinExistence type="predicted"/>
<accession>A0A430B3F8</accession>
<evidence type="ECO:0008006" key="3">
    <source>
        <dbReference type="Google" id="ProtNLM"/>
    </source>
</evidence>
<sequence>MKEKEQSDIEFYNKFGLIRKDSVKQVKNLHLNNGRELLADEVENFEALESISGWGSDVSGGVEGLDSLENLKIINFQEIPLYKPIDRLGFLYDLKDLEHLTLKSRSIDANSGIREDRQGLLNLSPLDKLDNLKSIDIFMPGRFASIKLSKKDPSFKLVDPVILSKQFKDAPIKYKIGTNGLANLEPIKGNILEWNNIPEKTFALSFSADATGGEGAFNYLTYHWIIIRWVD</sequence>
<keyword evidence="2" id="KW-1185">Reference proteome</keyword>
<dbReference type="Proteomes" id="UP000288028">
    <property type="component" value="Unassembled WGS sequence"/>
</dbReference>
<dbReference type="AlphaFoldDB" id="A0A430B3F8"/>
<organism evidence="1 2">
    <name type="scientific">Vagococcus carniphilus</name>
    <dbReference type="NCBI Taxonomy" id="218144"/>
    <lineage>
        <taxon>Bacteria</taxon>
        <taxon>Bacillati</taxon>
        <taxon>Bacillota</taxon>
        <taxon>Bacilli</taxon>
        <taxon>Lactobacillales</taxon>
        <taxon>Enterococcaceae</taxon>
        <taxon>Vagococcus</taxon>
    </lineage>
</organism>
<evidence type="ECO:0000313" key="2">
    <source>
        <dbReference type="Proteomes" id="UP000288028"/>
    </source>
</evidence>
<comment type="caution">
    <text evidence="1">The sequence shown here is derived from an EMBL/GenBank/DDBJ whole genome shotgun (WGS) entry which is preliminary data.</text>
</comment>
<protein>
    <recommendedName>
        <fullName evidence="3">Leucine-rich repeat domain-containing protein</fullName>
    </recommendedName>
</protein>
<dbReference type="InterPro" id="IPR032675">
    <property type="entry name" value="LRR_dom_sf"/>
</dbReference>